<accession>A0A8T3LHW9</accession>
<dbReference type="EMBL" id="JABFNF010000719">
    <property type="protein sequence ID" value="MBA1890051.1"/>
    <property type="molecule type" value="Genomic_DNA"/>
</dbReference>
<gene>
    <name evidence="1" type="ORF">HLX92_28495</name>
</gene>
<feature type="non-terminal residue" evidence="1">
    <location>
        <position position="52"/>
    </location>
</feature>
<proteinExistence type="predicted"/>
<dbReference type="InterPro" id="IPR009797">
    <property type="entry name" value="DUF1367"/>
</dbReference>
<reference evidence="1 2" key="1">
    <citation type="submission" date="2020-05" db="EMBL/GenBank/DDBJ databases">
        <title>Epidemiological investigations into extended-spectrum beta-lactam resistant Escherichia coli ST457 carried by Australian Silver gulls identified clonal lineages that cause ExPEC disease.</title>
        <authorList>
            <person name="Nesporova K."/>
            <person name="Wyrsch E.R."/>
            <person name="Valcek A."/>
            <person name="Bitar I."/>
            <person name="Chaw K."/>
            <person name="Harris P."/>
            <person name="Hrabak J."/>
            <person name="Djordjevic S.P."/>
            <person name="Dolejska M."/>
        </authorList>
    </citation>
    <scope>NUCLEOTIDE SEQUENCE [LARGE SCALE GENOMIC DNA]</scope>
    <source>
        <strain evidence="1 2">CE1966</strain>
    </source>
</reference>
<comment type="caution">
    <text evidence="1">The sequence shown here is derived from an EMBL/GenBank/DDBJ whole genome shotgun (WGS) entry which is preliminary data.</text>
</comment>
<sequence length="52" mass="6132">MAHIQLVKQTSSGLLLPATPESCDFLHQNKIGERIHAYFNRVRNYAFHKRFF</sequence>
<dbReference type="Pfam" id="PF07105">
    <property type="entry name" value="DUF1367"/>
    <property type="match status" value="1"/>
</dbReference>
<dbReference type="AlphaFoldDB" id="A0A8T3LHW9"/>
<evidence type="ECO:0000313" key="2">
    <source>
        <dbReference type="Proteomes" id="UP000523197"/>
    </source>
</evidence>
<protein>
    <submittedName>
        <fullName evidence="1">DUF1367 family protein</fullName>
    </submittedName>
</protein>
<evidence type="ECO:0000313" key="1">
    <source>
        <dbReference type="EMBL" id="MBA1890051.1"/>
    </source>
</evidence>
<dbReference type="RefSeq" id="WP_181204422.1">
    <property type="nucleotide sequence ID" value="NZ_JABFNF010000719.1"/>
</dbReference>
<name>A0A8T3LHW9_ECOLX</name>
<organism evidence="1 2">
    <name type="scientific">Escherichia coli</name>
    <dbReference type="NCBI Taxonomy" id="562"/>
    <lineage>
        <taxon>Bacteria</taxon>
        <taxon>Pseudomonadati</taxon>
        <taxon>Pseudomonadota</taxon>
        <taxon>Gammaproteobacteria</taxon>
        <taxon>Enterobacterales</taxon>
        <taxon>Enterobacteriaceae</taxon>
        <taxon>Escherichia</taxon>
    </lineage>
</organism>
<dbReference type="Proteomes" id="UP000523197">
    <property type="component" value="Unassembled WGS sequence"/>
</dbReference>